<sequence length="1115" mass="124185">MRRHTLNVPTLTISVPANDNPHKPIISNASTPAALSPTRNRRQMAVRSRPLRPRPLLRAPTEPLAPREDSRAEDVISPYRPRAASIDGLGLSSMLATQAPAKSQSFLTVEAPEVAPASPMLAPEDITEIRDFLKRKDWIEQKIRLYETMPDIDVFAGVDELALHPGQPITGASLPTREEYEFWLEDQQGMEREMEFFDKGDLNRLKKFAKTKSRESNLSTEDTDLVELTLTTLLALEKLNAHLRRRSDRIEALRLRLLWEDQRMEAWKERQEILSDLEGFVRRARWSPSSYNVYNDPTPEPDTAALMPLTTLTTLASSSGPGSDVAPPSYERTRTVSATSTNAPAASVIIPQSLLPSPHTDFSRTHRFTLAEGLSREGATYAARVLAFKSSRITPSANTLEKLISVSREKVPDEILNEQDRLEVKSSVLDGLGRFGMNIAMQWIKADQSFGDLKRVQAMGETLTREILAAKVQHPSERHNEVFQERLKLVTDKVKSIVDPSTSRSFPRPLHPSYPDQHASNQYILSVLGVEVSKARTMGSEASAAAEEYQTLFKAIVHIDKQVEEMARLVTRLSNATEKITKGTGLTKEGDGTPIDISSEACLDPAKHMLYLTTLPNLTWELDDADESADRAISTSRATLSDLEDAGVEVDNKLKVSVEKAILSLEAERLKSEKILDEVSAKSGFLREARELHSAVHDMSRAVSLMRQELAEVAEQGRWKLLDDEDDLEVHKNGAAAEAEEDEEEWMIIEHPSSGSGSSKSTSTSSSSTSPSSSNATDGDADPSKEFHRRIDEISSHIASHISPLQSQLLPALAPRLATHIARGYDVLINDIAVLREAIRTWEEIRRQSKVMADVRRDARSLMERVEETKCKLVSARRSVSREDSPSADGGALILKHNAVSSQFIQLQEEINEFVQNLPSRIPLLTSTANTRGPRLVPHANPNPVKTAAARVFSFSLADLDDDVKTDANAIAAKLDESASSISSQLAQLRIVGYVFYCSSFVVPARIAPALGFHRLALKMSQGIISSEWYLAAMITYIRSFKEGIFGDGGKNQLEQFQQMARLQFAQLSQDVATIRREYEQEREERLRSQREFKREMEGIVEQLRGQTMTPGRVS</sequence>
<feature type="compositionally biased region" description="Low complexity" evidence="2">
    <location>
        <begin position="54"/>
        <end position="64"/>
    </location>
</feature>
<feature type="region of interest" description="Disordered" evidence="2">
    <location>
        <begin position="751"/>
        <end position="785"/>
    </location>
</feature>
<name>A0A0C3Q6K6_9AGAM</name>
<protein>
    <submittedName>
        <fullName evidence="3">Uncharacterized protein</fullName>
    </submittedName>
</protein>
<evidence type="ECO:0000256" key="1">
    <source>
        <dbReference type="SAM" id="Coils"/>
    </source>
</evidence>
<accession>A0A0C3Q6K6</accession>
<feature type="compositionally biased region" description="Low complexity" evidence="2">
    <location>
        <begin position="752"/>
        <end position="774"/>
    </location>
</feature>
<feature type="region of interest" description="Disordered" evidence="2">
    <location>
        <begin position="1"/>
        <end position="76"/>
    </location>
</feature>
<evidence type="ECO:0000256" key="2">
    <source>
        <dbReference type="SAM" id="MobiDB-lite"/>
    </source>
</evidence>
<feature type="compositionally biased region" description="Basic and acidic residues" evidence="2">
    <location>
        <begin position="65"/>
        <end position="74"/>
    </location>
</feature>
<dbReference type="EMBL" id="KN823248">
    <property type="protein sequence ID" value="KIO18964.1"/>
    <property type="molecule type" value="Genomic_DNA"/>
</dbReference>
<dbReference type="STRING" id="1051891.A0A0C3Q6K6"/>
<dbReference type="HOGENOM" id="CLU_281209_0_0_1"/>
<gene>
    <name evidence="3" type="ORF">M407DRAFT_153330</name>
</gene>
<reference evidence="4" key="2">
    <citation type="submission" date="2015-01" db="EMBL/GenBank/DDBJ databases">
        <title>Evolutionary Origins and Diversification of the Mycorrhizal Mutualists.</title>
        <authorList>
            <consortium name="DOE Joint Genome Institute"/>
            <consortium name="Mycorrhizal Genomics Consortium"/>
            <person name="Kohler A."/>
            <person name="Kuo A."/>
            <person name="Nagy L.G."/>
            <person name="Floudas D."/>
            <person name="Copeland A."/>
            <person name="Barry K.W."/>
            <person name="Cichocki N."/>
            <person name="Veneault-Fourrey C."/>
            <person name="LaButti K."/>
            <person name="Lindquist E.A."/>
            <person name="Lipzen A."/>
            <person name="Lundell T."/>
            <person name="Morin E."/>
            <person name="Murat C."/>
            <person name="Riley R."/>
            <person name="Ohm R."/>
            <person name="Sun H."/>
            <person name="Tunlid A."/>
            <person name="Henrissat B."/>
            <person name="Grigoriev I.V."/>
            <person name="Hibbett D.S."/>
            <person name="Martin F."/>
        </authorList>
    </citation>
    <scope>NUCLEOTIDE SEQUENCE [LARGE SCALE GENOMIC DNA]</scope>
    <source>
        <strain evidence="4">MUT 4182</strain>
    </source>
</reference>
<feature type="compositionally biased region" description="Polar residues" evidence="2">
    <location>
        <begin position="7"/>
        <end position="17"/>
    </location>
</feature>
<evidence type="ECO:0000313" key="4">
    <source>
        <dbReference type="Proteomes" id="UP000054248"/>
    </source>
</evidence>
<keyword evidence="4" id="KW-1185">Reference proteome</keyword>
<feature type="compositionally biased region" description="Basic residues" evidence="2">
    <location>
        <begin position="39"/>
        <end position="52"/>
    </location>
</feature>
<dbReference type="Proteomes" id="UP000054248">
    <property type="component" value="Unassembled WGS sequence"/>
</dbReference>
<keyword evidence="1" id="KW-0175">Coiled coil</keyword>
<reference evidence="3 4" key="1">
    <citation type="submission" date="2014-04" db="EMBL/GenBank/DDBJ databases">
        <authorList>
            <consortium name="DOE Joint Genome Institute"/>
            <person name="Kuo A."/>
            <person name="Girlanda M."/>
            <person name="Perotto S."/>
            <person name="Kohler A."/>
            <person name="Nagy L.G."/>
            <person name="Floudas D."/>
            <person name="Copeland A."/>
            <person name="Barry K.W."/>
            <person name="Cichocki N."/>
            <person name="Veneault-Fourrey C."/>
            <person name="LaButti K."/>
            <person name="Lindquist E.A."/>
            <person name="Lipzen A."/>
            <person name="Lundell T."/>
            <person name="Morin E."/>
            <person name="Murat C."/>
            <person name="Sun H."/>
            <person name="Tunlid A."/>
            <person name="Henrissat B."/>
            <person name="Grigoriev I.V."/>
            <person name="Hibbett D.S."/>
            <person name="Martin F."/>
            <person name="Nordberg H.P."/>
            <person name="Cantor M.N."/>
            <person name="Hua S.X."/>
        </authorList>
    </citation>
    <scope>NUCLEOTIDE SEQUENCE [LARGE SCALE GENOMIC DNA]</scope>
    <source>
        <strain evidence="3 4">MUT 4182</strain>
    </source>
</reference>
<dbReference type="OrthoDB" id="10017054at2759"/>
<organism evidence="3 4">
    <name type="scientific">Tulasnella calospora MUT 4182</name>
    <dbReference type="NCBI Taxonomy" id="1051891"/>
    <lineage>
        <taxon>Eukaryota</taxon>
        <taxon>Fungi</taxon>
        <taxon>Dikarya</taxon>
        <taxon>Basidiomycota</taxon>
        <taxon>Agaricomycotina</taxon>
        <taxon>Agaricomycetes</taxon>
        <taxon>Cantharellales</taxon>
        <taxon>Tulasnellaceae</taxon>
        <taxon>Tulasnella</taxon>
    </lineage>
</organism>
<feature type="coiled-coil region" evidence="1">
    <location>
        <begin position="1065"/>
        <end position="1092"/>
    </location>
</feature>
<dbReference type="AlphaFoldDB" id="A0A0C3Q6K6"/>
<evidence type="ECO:0000313" key="3">
    <source>
        <dbReference type="EMBL" id="KIO18964.1"/>
    </source>
</evidence>
<proteinExistence type="predicted"/>